<evidence type="ECO:0000313" key="1">
    <source>
        <dbReference type="EMBL" id="KAL2050378.1"/>
    </source>
</evidence>
<accession>A0ABR4B3K9</accession>
<dbReference type="EMBL" id="JBHFEH010000048">
    <property type="protein sequence ID" value="KAL2050378.1"/>
    <property type="molecule type" value="Genomic_DNA"/>
</dbReference>
<protein>
    <submittedName>
        <fullName evidence="1">Uncharacterized protein</fullName>
    </submittedName>
</protein>
<proteinExistence type="predicted"/>
<organism evidence="1 2">
    <name type="scientific">Lepraria finkii</name>
    <dbReference type="NCBI Taxonomy" id="1340010"/>
    <lineage>
        <taxon>Eukaryota</taxon>
        <taxon>Fungi</taxon>
        <taxon>Dikarya</taxon>
        <taxon>Ascomycota</taxon>
        <taxon>Pezizomycotina</taxon>
        <taxon>Lecanoromycetes</taxon>
        <taxon>OSLEUM clade</taxon>
        <taxon>Lecanoromycetidae</taxon>
        <taxon>Lecanorales</taxon>
        <taxon>Lecanorineae</taxon>
        <taxon>Stereocaulaceae</taxon>
        <taxon>Lepraria</taxon>
    </lineage>
</organism>
<evidence type="ECO:0000313" key="2">
    <source>
        <dbReference type="Proteomes" id="UP001590951"/>
    </source>
</evidence>
<gene>
    <name evidence="1" type="ORF">ABVK25_009350</name>
</gene>
<reference evidence="1 2" key="1">
    <citation type="submission" date="2024-09" db="EMBL/GenBank/DDBJ databases">
        <title>Rethinking Asexuality: The Enigmatic Case of Functional Sexual Genes in Lepraria (Stereocaulaceae).</title>
        <authorList>
            <person name="Doellman M."/>
            <person name="Sun Y."/>
            <person name="Barcenas-Pena A."/>
            <person name="Lumbsch H.T."/>
            <person name="Grewe F."/>
        </authorList>
    </citation>
    <scope>NUCLEOTIDE SEQUENCE [LARGE SCALE GENOMIC DNA]</scope>
    <source>
        <strain evidence="1 2">Grewe 0041</strain>
    </source>
</reference>
<dbReference type="Proteomes" id="UP001590951">
    <property type="component" value="Unassembled WGS sequence"/>
</dbReference>
<sequence>MHRQDVKLMIPPTDLHSRQKKSESNILAVFPQTLRPDLNLPAISPHTSIHLRRMRSSVLMVPLARVRSSVSMGPSLRMVRMGFTRGPSLCVVVMLVRQSGSGDLSLLGLDHGETQGG</sequence>
<name>A0ABR4B3K9_9LECA</name>
<comment type="caution">
    <text evidence="1">The sequence shown here is derived from an EMBL/GenBank/DDBJ whole genome shotgun (WGS) entry which is preliminary data.</text>
</comment>
<keyword evidence="2" id="KW-1185">Reference proteome</keyword>